<comment type="caution">
    <text evidence="2">The sequence shown here is derived from an EMBL/GenBank/DDBJ whole genome shotgun (WGS) entry which is preliminary data.</text>
</comment>
<protein>
    <submittedName>
        <fullName evidence="2">Uncharacterized protein</fullName>
    </submittedName>
</protein>
<evidence type="ECO:0000313" key="2">
    <source>
        <dbReference type="EMBL" id="TCM71014.1"/>
    </source>
</evidence>
<keyword evidence="1" id="KW-0472">Membrane</keyword>
<feature type="transmembrane region" description="Helical" evidence="1">
    <location>
        <begin position="37"/>
        <end position="56"/>
    </location>
</feature>
<accession>A0A4R1Y1P1</accession>
<name>A0A4R1Y1P1_ACICA</name>
<dbReference type="Gene3D" id="1.25.40.10">
    <property type="entry name" value="Tetratricopeptide repeat domain"/>
    <property type="match status" value="1"/>
</dbReference>
<reference evidence="2 3" key="1">
    <citation type="submission" date="2019-03" db="EMBL/GenBank/DDBJ databases">
        <title>Genomic analyses of the natural microbiome of Caenorhabditis elegans.</title>
        <authorList>
            <person name="Samuel B."/>
        </authorList>
    </citation>
    <scope>NUCLEOTIDE SEQUENCE [LARGE SCALE GENOMIC DNA]</scope>
    <source>
        <strain evidence="2 3">JUb89</strain>
    </source>
</reference>
<keyword evidence="1" id="KW-0812">Transmembrane</keyword>
<sequence length="324" mass="37565">MAFLCRSFNAGLSLKNAKSTTTPSAQVVLKYANMHKLIIIMKALILIFFLLVQFAFTGMAQACINSYTFEFGRKLDNSELKANLHKSRSIKNKSLAQLNDYGVLLIYDRQYKKAIEIFKSLERQYPNLAKTAANLGTAYELNKQPELAKYWIEQGMKRDPNIHEGSEWIHVKILAAQLARQQEPKWIQKHDVLGLDFGLKAAPHAEVRTVIFNEQHYNLDTVLKHSKTQMMQRLQFVNHDPITAQILFNMANIEVVQYNVEDDAADSLYDMAARFGYHDPQLIEARQHYIQHSKWYQFKSMFAFIGLHLKQMFELLIAELKQNF</sequence>
<organism evidence="2 3">
    <name type="scientific">Acinetobacter calcoaceticus</name>
    <dbReference type="NCBI Taxonomy" id="471"/>
    <lineage>
        <taxon>Bacteria</taxon>
        <taxon>Pseudomonadati</taxon>
        <taxon>Pseudomonadota</taxon>
        <taxon>Gammaproteobacteria</taxon>
        <taxon>Moraxellales</taxon>
        <taxon>Moraxellaceae</taxon>
        <taxon>Acinetobacter</taxon>
        <taxon>Acinetobacter calcoaceticus/baumannii complex</taxon>
    </lineage>
</organism>
<keyword evidence="3" id="KW-1185">Reference proteome</keyword>
<proteinExistence type="predicted"/>
<keyword evidence="1" id="KW-1133">Transmembrane helix</keyword>
<dbReference type="AlphaFoldDB" id="A0A4R1Y1P1"/>
<gene>
    <name evidence="2" type="ORF">EC844_101292</name>
</gene>
<dbReference type="EMBL" id="SLVJ01000001">
    <property type="protein sequence ID" value="TCM71014.1"/>
    <property type="molecule type" value="Genomic_DNA"/>
</dbReference>
<dbReference type="SUPFAM" id="SSF48452">
    <property type="entry name" value="TPR-like"/>
    <property type="match status" value="1"/>
</dbReference>
<dbReference type="InterPro" id="IPR011990">
    <property type="entry name" value="TPR-like_helical_dom_sf"/>
</dbReference>
<evidence type="ECO:0000256" key="1">
    <source>
        <dbReference type="SAM" id="Phobius"/>
    </source>
</evidence>
<dbReference type="Proteomes" id="UP000294963">
    <property type="component" value="Unassembled WGS sequence"/>
</dbReference>
<evidence type="ECO:0000313" key="3">
    <source>
        <dbReference type="Proteomes" id="UP000294963"/>
    </source>
</evidence>